<dbReference type="Pfam" id="PF00616">
    <property type="entry name" value="RasGAP"/>
    <property type="match status" value="2"/>
</dbReference>
<name>A0AAV5QYZ8_PICKL</name>
<dbReference type="InterPro" id="IPR008936">
    <property type="entry name" value="Rho_GTPase_activation_prot"/>
</dbReference>
<dbReference type="SMART" id="SM00323">
    <property type="entry name" value="RasGAP"/>
    <property type="match status" value="1"/>
</dbReference>
<evidence type="ECO:0000313" key="4">
    <source>
        <dbReference type="Proteomes" id="UP001378960"/>
    </source>
</evidence>
<evidence type="ECO:0000256" key="1">
    <source>
        <dbReference type="ARBA" id="ARBA00022468"/>
    </source>
</evidence>
<evidence type="ECO:0000259" key="2">
    <source>
        <dbReference type="PROSITE" id="PS50018"/>
    </source>
</evidence>
<reference evidence="3 4" key="1">
    <citation type="journal article" date="2023" name="Elife">
        <title>Identification of key yeast species and microbe-microbe interactions impacting larval growth of Drosophila in the wild.</title>
        <authorList>
            <person name="Mure A."/>
            <person name="Sugiura Y."/>
            <person name="Maeda R."/>
            <person name="Honda K."/>
            <person name="Sakurai N."/>
            <person name="Takahashi Y."/>
            <person name="Watada M."/>
            <person name="Katoh T."/>
            <person name="Gotoh A."/>
            <person name="Gotoh Y."/>
            <person name="Taniguchi I."/>
            <person name="Nakamura K."/>
            <person name="Hayashi T."/>
            <person name="Katayama T."/>
            <person name="Uemura T."/>
            <person name="Hattori Y."/>
        </authorList>
    </citation>
    <scope>NUCLEOTIDE SEQUENCE [LARGE SCALE GENOMIC DNA]</scope>
    <source>
        <strain evidence="3 4">PK-24</strain>
    </source>
</reference>
<dbReference type="InterPro" id="IPR023152">
    <property type="entry name" value="RasGAP_CS"/>
</dbReference>
<feature type="domain" description="Ras-GAP" evidence="2">
    <location>
        <begin position="528"/>
        <end position="744"/>
    </location>
</feature>
<dbReference type="Gene3D" id="1.10.506.10">
    <property type="entry name" value="GTPase Activation - p120gap, domain 1"/>
    <property type="match status" value="1"/>
</dbReference>
<sequence length="1014" mass="119235">MPEYTSMLRNQNISPIPTHNSSNAISTSISISNSNLKVSLNSNTDNGNGSISDSLSNLKELVYQYDITKNGRVTIPNVQWAYANQQYSHSYSKFDFQSWKFVDLSLLNNGKLVSGLSLIIINDIHECNIKTFQDYYVLQITVPTNSTSLSSSSLPSSFLFKFKNFKDYTTFLSTTIVWKNLRQSGKLNKWLYNNPKVDLNKPEEDILVSKLNVYAPIPNEIDDIEINTTPINPLYTREDYGWFKVDCHITSHGILKFFYKNDILLNQIDIKQFFESEIRILHYSILRNSNVLYLGVIEELRKSHNLISKTSNLEQLDKLLIDFDLRVDLENWFIILKSFTRLEYLGNKFIKDIYLRNERKLLLEIMESQFNDKYKSNSNDESWFYCELIMWDIPWFRSDIVKIDDLLSTFWKELIEIELPMSNNNEIKLLIKKSNNRDTYEIEGDNSDEIIGSCFITLDDLAGEINYLRKIPIYNLRNQVIGDLIVNLDKFENNILSTNKYKSFENILKNFKIEMLISYIEPKCTTKNLESWSTVLLDIYQSLQKEEEYLETLIKYELSDSNILLKNQEQQQILFKYNTIFRGNSILSKSLEKFTLRVGHEYLEKLLGEFIAKIQQEDLNCECDPKIEPESYEENYQNLLTYLEYLWNRIYNSTNDIPSNIKKQWKILRMNVELSVETEMKNNGPDDAKFKDVSLNALSSFIFLRFICPAILNPKLYNLSRSHYSGKISRTLILIAKVLMMLSNRSEFQQHKESYLMKLNEDFIKKHGNEVLNYFDKVTLKKMDFNEKLFNMSNNNSINNEEQNTSYLIDKYLSMDKLIRILTSDEQEGEIREEFNNNMKEDELVKDYQIEGFDDIEDDFLTSMIKEEDETFGNLLSKHEFKMNDIKKAAEKVVRECKSIENILEKNEDPEIYDDKSWKEFIDYIYENISIINGEVVQTNVDDDHGSDKKSPDKFNEIMKVIEQRGAIVKSQPKVIKRAEVPIVELKKEKSPPITEDKKKWFKLFKRKSTVFNK</sequence>
<organism evidence="3 4">
    <name type="scientific">Pichia kluyveri</name>
    <name type="common">Yeast</name>
    <dbReference type="NCBI Taxonomy" id="36015"/>
    <lineage>
        <taxon>Eukaryota</taxon>
        <taxon>Fungi</taxon>
        <taxon>Dikarya</taxon>
        <taxon>Ascomycota</taxon>
        <taxon>Saccharomycotina</taxon>
        <taxon>Pichiomycetes</taxon>
        <taxon>Pichiales</taxon>
        <taxon>Pichiaceae</taxon>
        <taxon>Pichia</taxon>
    </lineage>
</organism>
<accession>A0AAV5QYZ8</accession>
<dbReference type="SUPFAM" id="SSF48350">
    <property type="entry name" value="GTPase activation domain, GAP"/>
    <property type="match status" value="1"/>
</dbReference>
<keyword evidence="1" id="KW-0343">GTPase activation</keyword>
<dbReference type="PANTHER" id="PTHR10194">
    <property type="entry name" value="RAS GTPASE-ACTIVATING PROTEINS"/>
    <property type="match status" value="1"/>
</dbReference>
<gene>
    <name evidence="3" type="ORF">DAPK24_005920</name>
</gene>
<protein>
    <submittedName>
        <fullName evidence="3">GTPase-activating protein</fullName>
    </submittedName>
</protein>
<dbReference type="GO" id="GO:0007165">
    <property type="term" value="P:signal transduction"/>
    <property type="evidence" value="ECO:0007669"/>
    <property type="project" value="UniProtKB-ARBA"/>
</dbReference>
<dbReference type="InterPro" id="IPR039360">
    <property type="entry name" value="Ras_GTPase"/>
</dbReference>
<dbReference type="PANTHER" id="PTHR10194:SF60">
    <property type="entry name" value="RAS GTPASE-ACTIVATING PROTEIN RASKOL"/>
    <property type="match status" value="1"/>
</dbReference>
<proteinExistence type="predicted"/>
<dbReference type="PROSITE" id="PS00509">
    <property type="entry name" value="RAS_GTPASE_ACTIV_1"/>
    <property type="match status" value="1"/>
</dbReference>
<dbReference type="AlphaFoldDB" id="A0AAV5QYZ8"/>
<dbReference type="Proteomes" id="UP001378960">
    <property type="component" value="Unassembled WGS sequence"/>
</dbReference>
<dbReference type="PROSITE" id="PS50018">
    <property type="entry name" value="RAS_GTPASE_ACTIV_2"/>
    <property type="match status" value="1"/>
</dbReference>
<evidence type="ECO:0000313" key="3">
    <source>
        <dbReference type="EMBL" id="GMM44017.1"/>
    </source>
</evidence>
<dbReference type="EMBL" id="BTGB01000001">
    <property type="protein sequence ID" value="GMM44017.1"/>
    <property type="molecule type" value="Genomic_DNA"/>
</dbReference>
<comment type="caution">
    <text evidence="3">The sequence shown here is derived from an EMBL/GenBank/DDBJ whole genome shotgun (WGS) entry which is preliminary data.</text>
</comment>
<dbReference type="InterPro" id="IPR001936">
    <property type="entry name" value="RasGAP_dom"/>
</dbReference>
<keyword evidence="4" id="KW-1185">Reference proteome</keyword>
<dbReference type="GO" id="GO:0005096">
    <property type="term" value="F:GTPase activator activity"/>
    <property type="evidence" value="ECO:0007669"/>
    <property type="project" value="UniProtKB-KW"/>
</dbReference>